<dbReference type="AlphaFoldDB" id="A0A0G0QIQ3"/>
<sequence length="65" mass="7487">MSKPLIELITSESGDWEVLRVNFGEDFKCEGHSISNYGWIGLLEVLGFEVETKEITDKDMEDENY</sequence>
<evidence type="ECO:0000313" key="1">
    <source>
        <dbReference type="EMBL" id="KKR40229.1"/>
    </source>
</evidence>
<protein>
    <submittedName>
        <fullName evidence="1">Uncharacterized protein</fullName>
    </submittedName>
</protein>
<proteinExistence type="predicted"/>
<dbReference type="EMBL" id="LBXZ01000009">
    <property type="protein sequence ID" value="KKR40229.1"/>
    <property type="molecule type" value="Genomic_DNA"/>
</dbReference>
<gene>
    <name evidence="1" type="ORF">UT75_C0009G0002</name>
</gene>
<dbReference type="Proteomes" id="UP000034072">
    <property type="component" value="Unassembled WGS sequence"/>
</dbReference>
<organism evidence="1 2">
    <name type="scientific">Candidatus Yanofskybacteria bacterium GW2011_GWE2_40_11</name>
    <dbReference type="NCBI Taxonomy" id="1619033"/>
    <lineage>
        <taxon>Bacteria</taxon>
        <taxon>Candidatus Yanofskyibacteriota</taxon>
    </lineage>
</organism>
<reference evidence="1 2" key="1">
    <citation type="journal article" date="2015" name="Nature">
        <title>rRNA introns, odd ribosomes, and small enigmatic genomes across a large radiation of phyla.</title>
        <authorList>
            <person name="Brown C.T."/>
            <person name="Hug L.A."/>
            <person name="Thomas B.C."/>
            <person name="Sharon I."/>
            <person name="Castelle C.J."/>
            <person name="Singh A."/>
            <person name="Wilkins M.J."/>
            <person name="Williams K.H."/>
            <person name="Banfield J.F."/>
        </authorList>
    </citation>
    <scope>NUCLEOTIDE SEQUENCE [LARGE SCALE GENOMIC DNA]</scope>
</reference>
<name>A0A0G0QIQ3_9BACT</name>
<evidence type="ECO:0000313" key="2">
    <source>
        <dbReference type="Proteomes" id="UP000034072"/>
    </source>
</evidence>
<accession>A0A0G0QIQ3</accession>
<comment type="caution">
    <text evidence="1">The sequence shown here is derived from an EMBL/GenBank/DDBJ whole genome shotgun (WGS) entry which is preliminary data.</text>
</comment>